<evidence type="ECO:0000256" key="1">
    <source>
        <dbReference type="SAM" id="MobiDB-lite"/>
    </source>
</evidence>
<reference evidence="2" key="1">
    <citation type="submission" date="2020-10" db="EMBL/GenBank/DDBJ databases">
        <title>High-Quality Genome Resource of Clonostachys rosea strain S41 by Oxford Nanopore Long-Read Sequencing.</title>
        <authorList>
            <person name="Wang H."/>
        </authorList>
    </citation>
    <scope>NUCLEOTIDE SEQUENCE</scope>
    <source>
        <strain evidence="2">S41</strain>
    </source>
</reference>
<name>A0A8H7NB08_BIOOC</name>
<gene>
    <name evidence="2" type="ORF">IM811_014167</name>
</gene>
<dbReference type="AlphaFoldDB" id="A0A8H7NB08"/>
<dbReference type="InterPro" id="IPR053203">
    <property type="entry name" value="Cisplatin_resist-associated"/>
</dbReference>
<dbReference type="InterPro" id="IPR022024">
    <property type="entry name" value="DUF3602"/>
</dbReference>
<feature type="region of interest" description="Disordered" evidence="1">
    <location>
        <begin position="95"/>
        <end position="115"/>
    </location>
</feature>
<dbReference type="Pfam" id="PF12223">
    <property type="entry name" value="DUF3602"/>
    <property type="match status" value="2"/>
</dbReference>
<evidence type="ECO:0000313" key="2">
    <source>
        <dbReference type="EMBL" id="KAF9752373.1"/>
    </source>
</evidence>
<organism evidence="2 3">
    <name type="scientific">Bionectria ochroleuca</name>
    <name type="common">Gliocladium roseum</name>
    <dbReference type="NCBI Taxonomy" id="29856"/>
    <lineage>
        <taxon>Eukaryota</taxon>
        <taxon>Fungi</taxon>
        <taxon>Dikarya</taxon>
        <taxon>Ascomycota</taxon>
        <taxon>Pezizomycotina</taxon>
        <taxon>Sordariomycetes</taxon>
        <taxon>Hypocreomycetidae</taxon>
        <taxon>Hypocreales</taxon>
        <taxon>Bionectriaceae</taxon>
        <taxon>Clonostachys</taxon>
    </lineage>
</organism>
<feature type="region of interest" description="Disordered" evidence="1">
    <location>
        <begin position="1"/>
        <end position="68"/>
    </location>
</feature>
<dbReference type="EMBL" id="JADCTT010000005">
    <property type="protein sequence ID" value="KAF9752373.1"/>
    <property type="molecule type" value="Genomic_DNA"/>
</dbReference>
<comment type="caution">
    <text evidence="2">The sequence shown here is derived from an EMBL/GenBank/DDBJ whole genome shotgun (WGS) entry which is preliminary data.</text>
</comment>
<accession>A0A8H7NB08</accession>
<proteinExistence type="predicted"/>
<dbReference type="PANTHER" id="PTHR34693">
    <property type="entry name" value="PROTEIN PAR32"/>
    <property type="match status" value="1"/>
</dbReference>
<protein>
    <submittedName>
        <fullName evidence="2">Uncharacterized protein</fullName>
    </submittedName>
</protein>
<sequence>MPQNQDVYVRVGRGGAGNFHSSKPNPSKDANKDLEAAKPQQITPPSPPLPSSLARAGRGGAGNYADSNASFKKEQELAGETVNAVAASAAAHPRGALLGGRGGAGNWKTDESTARKLDEEQRIGLEMERKAIEAVNVELKMPEKAHHAPLTTK</sequence>
<evidence type="ECO:0000313" key="3">
    <source>
        <dbReference type="Proteomes" id="UP000616885"/>
    </source>
</evidence>
<dbReference type="PANTHER" id="PTHR34693:SF1">
    <property type="entry name" value="PROTEIN PAR32"/>
    <property type="match status" value="1"/>
</dbReference>
<dbReference type="Proteomes" id="UP000616885">
    <property type="component" value="Unassembled WGS sequence"/>
</dbReference>